<keyword evidence="2" id="KW-1185">Reference proteome</keyword>
<proteinExistence type="predicted"/>
<reference evidence="1 2" key="1">
    <citation type="journal article" date="2009" name="J. Bacteriol.">
        <title>Genome sequences of three Agrobacterium biovars help elucidate the evolution of multichromosome genomes in bacteria.</title>
        <authorList>
            <person name="Slater S.C."/>
            <person name="Goldman B.S."/>
            <person name="Goodner B."/>
            <person name="Setubal J.C."/>
            <person name="Farrand S.K."/>
            <person name="Nester E.W."/>
            <person name="Burr T.J."/>
            <person name="Banta L."/>
            <person name="Dickerman A.W."/>
            <person name="Paulsen I."/>
            <person name="Otten L."/>
            <person name="Suen G."/>
            <person name="Welch R."/>
            <person name="Almeida N.F."/>
            <person name="Arnold F."/>
            <person name="Burton O.T."/>
            <person name="Du Z."/>
            <person name="Ewing A."/>
            <person name="Godsy E."/>
            <person name="Heisel S."/>
            <person name="Houmiel K.L."/>
            <person name="Jhaveri J."/>
            <person name="Lu J."/>
            <person name="Miller N.M."/>
            <person name="Norton S."/>
            <person name="Chen Q."/>
            <person name="Phoolcharoen W."/>
            <person name="Ohlin V."/>
            <person name="Ondrusek D."/>
            <person name="Pride N."/>
            <person name="Stricklin S.L."/>
            <person name="Sun J."/>
            <person name="Wheeler C."/>
            <person name="Wilson L."/>
            <person name="Zhu H."/>
            <person name="Wood D.W."/>
        </authorList>
    </citation>
    <scope>NUCLEOTIDE SEQUENCE [LARGE SCALE GENOMIC DNA]</scope>
    <source>
        <strain evidence="2">S4 / ATCC BAA-846</strain>
        <plasmid evidence="1 2">pAtS4b</plasmid>
    </source>
</reference>
<name>B9K357_ALLAM</name>
<gene>
    <name evidence="1" type="ordered locus">Avi_9566</name>
</gene>
<geneLocation type="plasmid" evidence="1 2">
    <name>pAtS4b</name>
</geneLocation>
<keyword evidence="1" id="KW-0614">Plasmid</keyword>
<sequence>MTPLHSSSRLIILACSATKRAEPDYMPALERYDGPLWKTLRAADPEGMKASVAFLSARLGFRAADTPIEMYDARMTPEIAAAIKAGGLATRWPRPKTQRRVMPSGEHAGEHIASMTQYGRAPFCEVALVGGHLYLDVMRHFVGLFRDGGFVSADATIIEINGPIGMMRRDLRLWLAGEGGGTD</sequence>
<evidence type="ECO:0000313" key="1">
    <source>
        <dbReference type="EMBL" id="ACM39305.1"/>
    </source>
</evidence>
<dbReference type="HOGENOM" id="CLU_1642657_0_0_5"/>
<evidence type="ECO:0000313" key="2">
    <source>
        <dbReference type="Proteomes" id="UP000001596"/>
    </source>
</evidence>
<protein>
    <submittedName>
        <fullName evidence="1">Uncharacterized protein</fullName>
    </submittedName>
</protein>
<accession>B9K357</accession>
<dbReference type="AlphaFoldDB" id="B9K357"/>
<dbReference type="EMBL" id="CP000635">
    <property type="protein sequence ID" value="ACM39305.1"/>
    <property type="molecule type" value="Genomic_DNA"/>
</dbReference>
<dbReference type="KEGG" id="avi:Avi_9566"/>
<organism evidence="1 2">
    <name type="scientific">Allorhizobium ampelinum (strain ATCC BAA-846 / DSM 112012 / S4)</name>
    <name type="common">Agrobacterium vitis (strain S4)</name>
    <dbReference type="NCBI Taxonomy" id="311402"/>
    <lineage>
        <taxon>Bacteria</taxon>
        <taxon>Pseudomonadati</taxon>
        <taxon>Pseudomonadota</taxon>
        <taxon>Alphaproteobacteria</taxon>
        <taxon>Hyphomicrobiales</taxon>
        <taxon>Rhizobiaceae</taxon>
        <taxon>Rhizobium/Agrobacterium group</taxon>
        <taxon>Allorhizobium</taxon>
        <taxon>Allorhizobium ampelinum</taxon>
    </lineage>
</organism>
<dbReference type="RefSeq" id="WP_012655065.1">
    <property type="nucleotide sequence ID" value="NC_011991.1"/>
</dbReference>
<dbReference type="Proteomes" id="UP000001596">
    <property type="component" value="Plasmid pAtS4b"/>
</dbReference>